<keyword evidence="16" id="KW-0407">Ion channel</keyword>
<evidence type="ECO:0000256" key="17">
    <source>
        <dbReference type="ARBA" id="ARBA00034104"/>
    </source>
</evidence>
<feature type="domain" description="Neurotransmitter-gated ion-channel transmembrane" evidence="20">
    <location>
        <begin position="109"/>
        <end position="195"/>
    </location>
</feature>
<evidence type="ECO:0000256" key="7">
    <source>
        <dbReference type="ARBA" id="ARBA00023065"/>
    </source>
</evidence>
<dbReference type="PROSITE" id="PS00236">
    <property type="entry name" value="NEUROTR_ION_CHANNEL"/>
    <property type="match status" value="1"/>
</dbReference>
<keyword evidence="21" id="KW-1185">Reference proteome</keyword>
<feature type="domain" description="Neurotransmitter-gated ion-channel ligand-binding" evidence="19">
    <location>
        <begin position="12"/>
        <end position="84"/>
    </location>
</feature>
<dbReference type="InterPro" id="IPR018000">
    <property type="entry name" value="Neurotransmitter_ion_chnl_CS"/>
</dbReference>
<dbReference type="PRINTS" id="PR00253">
    <property type="entry name" value="GABAARECEPTR"/>
</dbReference>
<evidence type="ECO:0000256" key="8">
    <source>
        <dbReference type="ARBA" id="ARBA00023136"/>
    </source>
</evidence>
<keyword evidence="14" id="KW-0628">Postsynaptic cell membrane</keyword>
<evidence type="ECO:0000259" key="19">
    <source>
        <dbReference type="Pfam" id="PF02931"/>
    </source>
</evidence>
<evidence type="ECO:0000256" key="16">
    <source>
        <dbReference type="ARBA" id="ARBA00023303"/>
    </source>
</evidence>
<dbReference type="Gene3D" id="2.70.170.10">
    <property type="entry name" value="Neurotransmitter-gated ion-channel ligand-binding domain"/>
    <property type="match status" value="1"/>
</dbReference>
<dbReference type="InterPro" id="IPR006202">
    <property type="entry name" value="Neur_chan_lig-bd"/>
</dbReference>
<keyword evidence="4" id="KW-0732">Signal</keyword>
<keyword evidence="15" id="KW-1071">Ligand-gated ion channel</keyword>
<dbReference type="Gene3D" id="1.20.58.390">
    <property type="entry name" value="Neurotransmitter-gated ion-channel transmembrane domain"/>
    <property type="match status" value="1"/>
</dbReference>
<evidence type="ECO:0000256" key="12">
    <source>
        <dbReference type="ARBA" id="ARBA00023180"/>
    </source>
</evidence>
<evidence type="ECO:0000256" key="9">
    <source>
        <dbReference type="ARBA" id="ARBA00023157"/>
    </source>
</evidence>
<keyword evidence="5 18" id="KW-1133">Transmembrane helix</keyword>
<dbReference type="PRINTS" id="PR01079">
    <property type="entry name" value="GABAARALPHA"/>
</dbReference>
<keyword evidence="6" id="KW-0770">Synapse</keyword>
<keyword evidence="12" id="KW-0325">Glycoprotein</keyword>
<feature type="transmembrane region" description="Helical" evidence="18">
    <location>
        <begin position="132"/>
        <end position="150"/>
    </location>
</feature>
<dbReference type="InterPro" id="IPR036719">
    <property type="entry name" value="Neuro-gated_channel_TM_sf"/>
</dbReference>
<evidence type="ECO:0000256" key="13">
    <source>
        <dbReference type="ARBA" id="ARBA00023214"/>
    </source>
</evidence>
<dbReference type="SUPFAM" id="SSF90112">
    <property type="entry name" value="Neurotransmitter-gated ion-channel transmembrane pore"/>
    <property type="match status" value="1"/>
</dbReference>
<evidence type="ECO:0000313" key="21">
    <source>
        <dbReference type="Proteomes" id="UP000694844"/>
    </source>
</evidence>
<evidence type="ECO:0000256" key="5">
    <source>
        <dbReference type="ARBA" id="ARBA00022989"/>
    </source>
</evidence>
<evidence type="ECO:0000313" key="22">
    <source>
        <dbReference type="RefSeq" id="XP_022322813.1"/>
    </source>
</evidence>
<dbReference type="Proteomes" id="UP000694844">
    <property type="component" value="Chromosome 3"/>
</dbReference>
<gene>
    <name evidence="22" type="primary">LOC111124250</name>
</gene>
<sequence length="304" mass="34808">MHQQALEPTEEKLTVRAICQMELRNYPLDMQMCDLRIGSFAYSVEDIVYVWRYGSLTSVQLSTDMTMSQFDLISHSATTCNISRKGAVHSCLLVRFGLRRHTGYFLIHIVIPCSLLVVLSWVSFWINREATADRIALGTTTVLTMTFLALDTRDELPRVSYATALDLYVAMCFIFVLSTLGQFAIVHSFTKKGHSDTYGSHCQDMDCDTEKPADSSRNLRPRTTDRITCTDRNTPKNRVFISRGESRMKVWFSSLKARGQTPEKCDQAFQANSVSEWDKVSRFVFPITFVILNIAYWSFYLSRT</sequence>
<feature type="transmembrane region" description="Helical" evidence="18">
    <location>
        <begin position="162"/>
        <end position="185"/>
    </location>
</feature>
<dbReference type="RefSeq" id="XP_022322813.1">
    <property type="nucleotide sequence ID" value="XM_022467105.1"/>
</dbReference>
<dbReference type="Pfam" id="PF02932">
    <property type="entry name" value="Neur_chan_memb"/>
    <property type="match status" value="1"/>
</dbReference>
<feature type="transmembrane region" description="Helical" evidence="18">
    <location>
        <begin position="283"/>
        <end position="301"/>
    </location>
</feature>
<dbReference type="CDD" id="cd19049">
    <property type="entry name" value="LGIC_TM_anion"/>
    <property type="match status" value="1"/>
</dbReference>
<evidence type="ECO:0000259" key="20">
    <source>
        <dbReference type="Pfam" id="PF02932"/>
    </source>
</evidence>
<evidence type="ECO:0000256" key="6">
    <source>
        <dbReference type="ARBA" id="ARBA00023018"/>
    </source>
</evidence>
<evidence type="ECO:0000256" key="14">
    <source>
        <dbReference type="ARBA" id="ARBA00023257"/>
    </source>
</evidence>
<keyword evidence="1" id="KW-0813">Transport</keyword>
<keyword evidence="9" id="KW-1015">Disulfide bond</keyword>
<keyword evidence="8 18" id="KW-0472">Membrane</keyword>
<dbReference type="InterPro" id="IPR006029">
    <property type="entry name" value="Neurotrans-gated_channel_TM"/>
</dbReference>
<dbReference type="InterPro" id="IPR001390">
    <property type="entry name" value="GABAAa_rcpt"/>
</dbReference>
<name>A0A8B8D3Z7_CRAVI</name>
<reference evidence="22" key="1">
    <citation type="submission" date="2025-08" db="UniProtKB">
        <authorList>
            <consortium name="RefSeq"/>
        </authorList>
    </citation>
    <scope>IDENTIFICATION</scope>
    <source>
        <tissue evidence="22">Whole sample</tissue>
    </source>
</reference>
<dbReference type="InterPro" id="IPR038050">
    <property type="entry name" value="Neuro_actylchol_rec"/>
</dbReference>
<dbReference type="GO" id="GO:0004890">
    <property type="term" value="F:GABA-A receptor activity"/>
    <property type="evidence" value="ECO:0007669"/>
    <property type="project" value="InterPro"/>
</dbReference>
<comment type="subcellular location">
    <subcellularLocation>
        <location evidence="17">Postsynaptic cell membrane</location>
        <topology evidence="17">Multi-pass membrane protein</topology>
    </subcellularLocation>
</comment>
<feature type="transmembrane region" description="Helical" evidence="18">
    <location>
        <begin position="105"/>
        <end position="126"/>
    </location>
</feature>
<evidence type="ECO:0000256" key="3">
    <source>
        <dbReference type="ARBA" id="ARBA00022692"/>
    </source>
</evidence>
<dbReference type="InterPro" id="IPR006028">
    <property type="entry name" value="GABAA/Glycine_rcpt"/>
</dbReference>
<keyword evidence="10" id="KW-0675">Receptor</keyword>
<dbReference type="OrthoDB" id="203862at2759"/>
<dbReference type="GO" id="GO:0034707">
    <property type="term" value="C:chloride channel complex"/>
    <property type="evidence" value="ECO:0007669"/>
    <property type="project" value="UniProtKB-KW"/>
</dbReference>
<evidence type="ECO:0000256" key="15">
    <source>
        <dbReference type="ARBA" id="ARBA00023286"/>
    </source>
</evidence>
<keyword evidence="3 18" id="KW-0812">Transmembrane</keyword>
<keyword evidence="7" id="KW-0406">Ion transport</keyword>
<accession>A0A8B8D3Z7</accession>
<keyword evidence="13" id="KW-0868">Chloride</keyword>
<protein>
    <submittedName>
        <fullName evidence="22">Gamma-aminobutyric acid receptor alpha-like</fullName>
    </submittedName>
</protein>
<evidence type="ECO:0000256" key="1">
    <source>
        <dbReference type="ARBA" id="ARBA00022448"/>
    </source>
</evidence>
<dbReference type="SUPFAM" id="SSF63712">
    <property type="entry name" value="Nicotinic receptor ligand binding domain-like"/>
    <property type="match status" value="1"/>
</dbReference>
<dbReference type="GO" id="GO:0005254">
    <property type="term" value="F:chloride channel activity"/>
    <property type="evidence" value="ECO:0007669"/>
    <property type="project" value="UniProtKB-KW"/>
</dbReference>
<dbReference type="InterPro" id="IPR036734">
    <property type="entry name" value="Neur_chan_lig-bd_sf"/>
</dbReference>
<dbReference type="InterPro" id="IPR006201">
    <property type="entry name" value="Neur_channel"/>
</dbReference>
<proteinExistence type="predicted"/>
<evidence type="ECO:0000256" key="4">
    <source>
        <dbReference type="ARBA" id="ARBA00022729"/>
    </source>
</evidence>
<dbReference type="GO" id="GO:0005230">
    <property type="term" value="F:extracellular ligand-gated monoatomic ion channel activity"/>
    <property type="evidence" value="ECO:0007669"/>
    <property type="project" value="InterPro"/>
</dbReference>
<keyword evidence="2" id="KW-1003">Cell membrane</keyword>
<evidence type="ECO:0000256" key="2">
    <source>
        <dbReference type="ARBA" id="ARBA00022475"/>
    </source>
</evidence>
<dbReference type="GO" id="GO:0045211">
    <property type="term" value="C:postsynaptic membrane"/>
    <property type="evidence" value="ECO:0007669"/>
    <property type="project" value="UniProtKB-SubCell"/>
</dbReference>
<dbReference type="GeneID" id="111124250"/>
<dbReference type="Pfam" id="PF02931">
    <property type="entry name" value="Neur_chan_LBD"/>
    <property type="match status" value="1"/>
</dbReference>
<dbReference type="AlphaFoldDB" id="A0A8B8D3Z7"/>
<evidence type="ECO:0000256" key="10">
    <source>
        <dbReference type="ARBA" id="ARBA00023170"/>
    </source>
</evidence>
<evidence type="ECO:0000256" key="11">
    <source>
        <dbReference type="ARBA" id="ARBA00023173"/>
    </source>
</evidence>
<evidence type="ECO:0000256" key="18">
    <source>
        <dbReference type="SAM" id="Phobius"/>
    </source>
</evidence>
<organism evidence="21 22">
    <name type="scientific">Crassostrea virginica</name>
    <name type="common">Eastern oyster</name>
    <dbReference type="NCBI Taxonomy" id="6565"/>
    <lineage>
        <taxon>Eukaryota</taxon>
        <taxon>Metazoa</taxon>
        <taxon>Spiralia</taxon>
        <taxon>Lophotrochozoa</taxon>
        <taxon>Mollusca</taxon>
        <taxon>Bivalvia</taxon>
        <taxon>Autobranchia</taxon>
        <taxon>Pteriomorphia</taxon>
        <taxon>Ostreida</taxon>
        <taxon>Ostreoidea</taxon>
        <taxon>Ostreidae</taxon>
        <taxon>Crassostrea</taxon>
    </lineage>
</organism>
<dbReference type="PANTHER" id="PTHR18945">
    <property type="entry name" value="NEUROTRANSMITTER GATED ION CHANNEL"/>
    <property type="match status" value="1"/>
</dbReference>
<dbReference type="KEGG" id="cvn:111124250"/>
<keyword evidence="11" id="KW-0869">Chloride channel</keyword>